<dbReference type="AlphaFoldDB" id="A0AAC9FHI8"/>
<keyword evidence="1" id="KW-0614">Plasmid</keyword>
<dbReference type="Proteomes" id="UP000076088">
    <property type="component" value="Plasmid unnamed1"/>
</dbReference>
<protein>
    <submittedName>
        <fullName evidence="1">Uncharacterized protein</fullName>
    </submittedName>
</protein>
<accession>A0AAC9FHI8</accession>
<sequence>MAEGDGSGLNRVIRLRAGAGEVRAAIEDDFHHFRVSVQHDGDRVTGVEADALRQPFSLCGAAGNRLEALVGEHLVHDTTLFFRHRDALLQCTHQFDLATLAIAMAARGTGVRKYHAFVEDQGEVGAARRAILRRDDLEILSWRFLDGVIEAPGRYSGRALGRGFTAWVGTSLGAELAEAALVLRRAVFISNGRGRTEELDRVPHAAPRGGCWVQQPERASLALRQKGTSLDFSQRPDLLTADDGQWLAFGEPDTASSTTMRDST</sequence>
<gene>
    <name evidence="1" type="ORF">ATM17_30870</name>
</gene>
<geneLocation type="plasmid" evidence="1 2">
    <name>unnamed1</name>
</geneLocation>
<name>A0AAC9FHI8_SPHMC</name>
<keyword evidence="2" id="KW-1185">Reference proteome</keyword>
<evidence type="ECO:0000313" key="1">
    <source>
        <dbReference type="EMBL" id="AMU92663.1"/>
    </source>
</evidence>
<reference evidence="2" key="1">
    <citation type="submission" date="2015-11" db="EMBL/GenBank/DDBJ databases">
        <title>Complete genome sequence of a polyethylene-glycol degrader Sphingopyxis macrogoltabida 203N (NBRC 111659).</title>
        <authorList>
            <person name="Yoshiyuki O."/>
            <person name="Shouta N."/>
            <person name="Nagata Y."/>
            <person name="Numata M."/>
            <person name="Tsuchikane K."/>
            <person name="Hosoyama A."/>
            <person name="Yamazoe A."/>
            <person name="Tsuda M."/>
            <person name="Fujita N."/>
            <person name="Kawai F."/>
        </authorList>
    </citation>
    <scope>NUCLEOTIDE SEQUENCE [LARGE SCALE GENOMIC DNA]</scope>
    <source>
        <strain evidence="2">203N</strain>
        <plasmid evidence="2">unnamed1</plasmid>
    </source>
</reference>
<organism evidence="1 2">
    <name type="scientific">Sphingopyxis macrogoltabida</name>
    <name type="common">Sphingomonas macrogoltabidus</name>
    <dbReference type="NCBI Taxonomy" id="33050"/>
    <lineage>
        <taxon>Bacteria</taxon>
        <taxon>Pseudomonadati</taxon>
        <taxon>Pseudomonadota</taxon>
        <taxon>Alphaproteobacteria</taxon>
        <taxon>Sphingomonadales</taxon>
        <taxon>Sphingomonadaceae</taxon>
        <taxon>Sphingopyxis</taxon>
    </lineage>
</organism>
<reference evidence="1 2" key="2">
    <citation type="journal article" date="2016" name="Genome Announc.">
        <title>Complete Genome Sequence of Sphingopyxis macrogoltabida Strain 203N (NBRC 111659), a Polyethylene Glycol Degrader.</title>
        <authorList>
            <person name="Ohtsubo Y."/>
            <person name="Nonoyama S."/>
            <person name="Nagata Y."/>
            <person name="Numata M."/>
            <person name="Tsuchikane K."/>
            <person name="Hosoyama A."/>
            <person name="Yamazoe A."/>
            <person name="Tsuda M."/>
            <person name="Fujita N."/>
            <person name="Kawai F."/>
        </authorList>
    </citation>
    <scope>NUCLEOTIDE SEQUENCE [LARGE SCALE GENOMIC DNA]</scope>
    <source>
        <strain evidence="1 2">203N</strain>
    </source>
</reference>
<dbReference type="RefSeq" id="WP_054734807.1">
    <property type="nucleotide sequence ID" value="NZ_CP009430.1"/>
</dbReference>
<evidence type="ECO:0000313" key="2">
    <source>
        <dbReference type="Proteomes" id="UP000076088"/>
    </source>
</evidence>
<dbReference type="EMBL" id="CP013345">
    <property type="protein sequence ID" value="AMU92663.1"/>
    <property type="molecule type" value="Genomic_DNA"/>
</dbReference>
<proteinExistence type="predicted"/>